<proteinExistence type="predicted"/>
<dbReference type="EMBL" id="AP019695">
    <property type="protein sequence ID" value="BBK22706.1"/>
    <property type="molecule type" value="Genomic_DNA"/>
</dbReference>
<dbReference type="Proteomes" id="UP000464754">
    <property type="component" value="Chromosome"/>
</dbReference>
<dbReference type="Pfam" id="PF11823">
    <property type="entry name" value="Se_S_carrier"/>
    <property type="match status" value="1"/>
</dbReference>
<organism evidence="2 3">
    <name type="scientific">Amedibacterium intestinale</name>
    <dbReference type="NCBI Taxonomy" id="2583452"/>
    <lineage>
        <taxon>Bacteria</taxon>
        <taxon>Bacillati</taxon>
        <taxon>Bacillota</taxon>
        <taxon>Erysipelotrichia</taxon>
        <taxon>Erysipelotrichales</taxon>
        <taxon>Erysipelotrichaceae</taxon>
        <taxon>Amedibacterium</taxon>
    </lineage>
</organism>
<evidence type="ECO:0000313" key="2">
    <source>
        <dbReference type="EMBL" id="BBK22706.1"/>
    </source>
</evidence>
<reference evidence="3" key="1">
    <citation type="submission" date="2019-05" db="EMBL/GenBank/DDBJ databases">
        <title>Complete genome sequencing of Absiella argi strain JCM 30884.</title>
        <authorList>
            <person name="Sakamoto M."/>
            <person name="Murakami T."/>
            <person name="Mori H."/>
        </authorList>
    </citation>
    <scope>NUCLEOTIDE SEQUENCE [LARGE SCALE GENOMIC DNA]</scope>
    <source>
        <strain evidence="3">JCM 30884</strain>
    </source>
</reference>
<name>A0A6N4THL7_9FIRM</name>
<sequence>MRVKQTWLIVSFSTTNDAMRFEANCPIEGRLIPLPTSLSSGCGLAWKSPLSLKMELLDYLSKESVVYEQVVELLL</sequence>
<evidence type="ECO:0000259" key="1">
    <source>
        <dbReference type="Pfam" id="PF11823"/>
    </source>
</evidence>
<dbReference type="KEGG" id="aarg:Aargi30884_16090"/>
<keyword evidence="3" id="KW-1185">Reference proteome</keyword>
<gene>
    <name evidence="2" type="ORF">Aargi30884_16090</name>
</gene>
<evidence type="ECO:0000313" key="3">
    <source>
        <dbReference type="Proteomes" id="UP000464754"/>
    </source>
</evidence>
<accession>A0A6N4THL7</accession>
<feature type="domain" description="Putative Se/S carrier protein-like" evidence="1">
    <location>
        <begin position="9"/>
        <end position="71"/>
    </location>
</feature>
<dbReference type="RefSeq" id="WP_163051990.1">
    <property type="nucleotide sequence ID" value="NZ_AP019695.1"/>
</dbReference>
<protein>
    <recommendedName>
        <fullName evidence="1">Putative Se/S carrier protein-like domain-containing protein</fullName>
    </recommendedName>
</protein>
<dbReference type="InterPro" id="IPR021778">
    <property type="entry name" value="Se/S_carrier-like"/>
</dbReference>
<dbReference type="AlphaFoldDB" id="A0A6N4THL7"/>